<comment type="caution">
    <text evidence="2">The sequence shown here is derived from an EMBL/GenBank/DDBJ whole genome shotgun (WGS) entry which is preliminary data.</text>
</comment>
<name>A0A2S8GH19_9BACT</name>
<feature type="transmembrane region" description="Helical" evidence="1">
    <location>
        <begin position="213"/>
        <end position="232"/>
    </location>
</feature>
<organism evidence="2 3">
    <name type="scientific">Blastopirellula marina</name>
    <dbReference type="NCBI Taxonomy" id="124"/>
    <lineage>
        <taxon>Bacteria</taxon>
        <taxon>Pseudomonadati</taxon>
        <taxon>Planctomycetota</taxon>
        <taxon>Planctomycetia</taxon>
        <taxon>Pirellulales</taxon>
        <taxon>Pirellulaceae</taxon>
        <taxon>Blastopirellula</taxon>
    </lineage>
</organism>
<accession>A0A2S8GH19</accession>
<proteinExistence type="predicted"/>
<evidence type="ECO:0000313" key="3">
    <source>
        <dbReference type="Proteomes" id="UP000237819"/>
    </source>
</evidence>
<dbReference type="RefSeq" id="WP_105337857.1">
    <property type="nucleotide sequence ID" value="NZ_PUHZ01000023.1"/>
</dbReference>
<evidence type="ECO:0008006" key="4">
    <source>
        <dbReference type="Google" id="ProtNLM"/>
    </source>
</evidence>
<evidence type="ECO:0000313" key="2">
    <source>
        <dbReference type="EMBL" id="PQO43571.1"/>
    </source>
</evidence>
<keyword evidence="1" id="KW-0472">Membrane</keyword>
<dbReference type="AlphaFoldDB" id="A0A2S8GH19"/>
<dbReference type="Proteomes" id="UP000237819">
    <property type="component" value="Unassembled WGS sequence"/>
</dbReference>
<dbReference type="OrthoDB" id="263431at2"/>
<feature type="transmembrane region" description="Helical" evidence="1">
    <location>
        <begin position="252"/>
        <end position="275"/>
    </location>
</feature>
<dbReference type="EMBL" id="PUHZ01000023">
    <property type="protein sequence ID" value="PQO43571.1"/>
    <property type="molecule type" value="Genomic_DNA"/>
</dbReference>
<keyword evidence="1" id="KW-1133">Transmembrane helix</keyword>
<evidence type="ECO:0000256" key="1">
    <source>
        <dbReference type="SAM" id="Phobius"/>
    </source>
</evidence>
<feature type="transmembrane region" description="Helical" evidence="1">
    <location>
        <begin position="53"/>
        <end position="71"/>
    </location>
</feature>
<feature type="transmembrane region" description="Helical" evidence="1">
    <location>
        <begin position="27"/>
        <end position="47"/>
    </location>
</feature>
<gene>
    <name evidence="2" type="ORF">C5Y93_23260</name>
</gene>
<sequence>MEVEYENVPEDIRYLAQALPKLTLAEFLLTMPVIVLLAATPPVILLLLSPIPLLGAATLTGAVWFAGWHLLRAYRNFRSAPVRPGMVQMRITPDFLELEHADYCSRQAWQGIDSVQHVGEALVIIRPMNSGFIVPDRWFASKAAATEFFAAAQRYHAEAQSRKAAEPVANTADFYPAWTQSQQRLAVTYLNTPSDWTFAMKTVGSAYKSTLDYLFLFILCIAPNAGLALLALDALNGQLLKSGMRVPVHPLLAATLLVLVTLFALLANFSIMMLIRELINRRRIPVIWLIRRNLEIMPEGMVVNWRLGTLAIRWAALGKIAVSAEAIYISDMQPMIAFIIPQHVFFEHDSAAEFVDRLVEWKEAADLAAADAALAPERPDDQNPYQSPQT</sequence>
<protein>
    <recommendedName>
        <fullName evidence="4">YcxB-like protein domain-containing protein</fullName>
    </recommendedName>
</protein>
<reference evidence="2 3" key="1">
    <citation type="submission" date="2018-02" db="EMBL/GenBank/DDBJ databases">
        <title>Comparative genomes isolates from brazilian mangrove.</title>
        <authorList>
            <person name="Araujo J.E."/>
            <person name="Taketani R.G."/>
            <person name="Silva M.C.P."/>
            <person name="Loureco M.V."/>
            <person name="Andreote F.D."/>
        </authorList>
    </citation>
    <scope>NUCLEOTIDE SEQUENCE [LARGE SCALE GENOMIC DNA]</scope>
    <source>
        <strain evidence="2 3">Nap-Phe MGV</strain>
    </source>
</reference>
<keyword evidence="1" id="KW-0812">Transmembrane</keyword>